<dbReference type="InterPro" id="IPR019236">
    <property type="entry name" value="APP1_cat"/>
</dbReference>
<dbReference type="PANTHER" id="PTHR28208:SF3">
    <property type="entry name" value="PHOSPHATIDATE PHOSPHATASE APP1"/>
    <property type="match status" value="1"/>
</dbReference>
<feature type="compositionally biased region" description="Basic and acidic residues" evidence="1">
    <location>
        <begin position="361"/>
        <end position="371"/>
    </location>
</feature>
<dbReference type="Pfam" id="PF09949">
    <property type="entry name" value="APP1_cat"/>
    <property type="match status" value="1"/>
</dbReference>
<dbReference type="RefSeq" id="WP_171784816.1">
    <property type="nucleotide sequence ID" value="NZ_BAAAML010000003.1"/>
</dbReference>
<dbReference type="Proteomes" id="UP000757540">
    <property type="component" value="Unassembled WGS sequence"/>
</dbReference>
<feature type="region of interest" description="Disordered" evidence="1">
    <location>
        <begin position="325"/>
        <end position="382"/>
    </location>
</feature>
<evidence type="ECO:0000313" key="4">
    <source>
        <dbReference type="Proteomes" id="UP000757540"/>
    </source>
</evidence>
<evidence type="ECO:0000259" key="2">
    <source>
        <dbReference type="Pfam" id="PF09949"/>
    </source>
</evidence>
<gene>
    <name evidence="3" type="ORF">HDG69_003200</name>
</gene>
<dbReference type="InterPro" id="IPR052935">
    <property type="entry name" value="Mg2+_PAP"/>
</dbReference>
<dbReference type="PANTHER" id="PTHR28208">
    <property type="entry name" value="PHOSPHATIDATE PHOSPHATASE APP1"/>
    <property type="match status" value="1"/>
</dbReference>
<dbReference type="EMBL" id="JABEZU010000004">
    <property type="protein sequence ID" value="NOV98605.1"/>
    <property type="molecule type" value="Genomic_DNA"/>
</dbReference>
<keyword evidence="4" id="KW-1185">Reference proteome</keyword>
<sequence>MMTQTPHPSQRPHLAAVIEDRFYDVAGWLLARAGWRPWIEAYTGYGSPERVRVLARVLLARPGRVAGDSASRAGRRGFRHFLTVPAPHRRVEVQVGGAHEVVLTDRAGYLDVQVDVPADPPLPPGWQRARLRDVGAPPTADDAAGRGAVGPRSSVDAPLLVIDGQTRFGVVSDIDDTTMVTSVPRPLLAAWNTFVRHSSARRAVPGMPELYRELRDAHPESPFVYVSTGAWNTAATLRAFLARNAYPPGPLLLTDWGPTMTGWFRSGEAHKDASLALLMDWFPHVRWLLVGDDGQHDTGIYARAVERRPGQVAAVAIRRLGRTEHVLAGNPPDGGPGAGPEGAALEGSGRRSAVPTVTGTDGHELADRLRDVPGVLPSPRDR</sequence>
<proteinExistence type="predicted"/>
<accession>A0ABX2A6W9</accession>
<evidence type="ECO:0000313" key="3">
    <source>
        <dbReference type="EMBL" id="NOV98605.1"/>
    </source>
</evidence>
<comment type="caution">
    <text evidence="3">The sequence shown here is derived from an EMBL/GenBank/DDBJ whole genome shotgun (WGS) entry which is preliminary data.</text>
</comment>
<reference evidence="3 4" key="1">
    <citation type="submission" date="2020-05" db="EMBL/GenBank/DDBJ databases">
        <title>Genomic Encyclopedia of Type Strains, Phase III (KMG-III): the genomes of soil and plant-associated and newly described type strains.</title>
        <authorList>
            <person name="Whitman W."/>
        </authorList>
    </citation>
    <scope>NUCLEOTIDE SEQUENCE [LARGE SCALE GENOMIC DNA]</scope>
    <source>
        <strain evidence="3 4">KCTC 19046</strain>
    </source>
</reference>
<feature type="domain" description="Phosphatidate phosphatase APP1 catalytic" evidence="2">
    <location>
        <begin position="168"/>
        <end position="319"/>
    </location>
</feature>
<name>A0ABX2A6W9_9MICO</name>
<evidence type="ECO:0000256" key="1">
    <source>
        <dbReference type="SAM" id="MobiDB-lite"/>
    </source>
</evidence>
<organism evidence="3 4">
    <name type="scientific">Isoptericola halotolerans</name>
    <dbReference type="NCBI Taxonomy" id="300560"/>
    <lineage>
        <taxon>Bacteria</taxon>
        <taxon>Bacillati</taxon>
        <taxon>Actinomycetota</taxon>
        <taxon>Actinomycetes</taxon>
        <taxon>Micrococcales</taxon>
        <taxon>Promicromonosporaceae</taxon>
        <taxon>Isoptericola</taxon>
    </lineage>
</organism>
<protein>
    <submittedName>
        <fullName evidence="3">Phosphatidate phosphatase APP1</fullName>
    </submittedName>
</protein>